<reference evidence="1" key="2">
    <citation type="journal article" date="2015" name="Fish Shellfish Immunol.">
        <title>Early steps in the European eel (Anguilla anguilla)-Vibrio vulnificus interaction in the gills: Role of the RtxA13 toxin.</title>
        <authorList>
            <person name="Callol A."/>
            <person name="Pajuelo D."/>
            <person name="Ebbesson L."/>
            <person name="Teles M."/>
            <person name="MacKenzie S."/>
            <person name="Amaro C."/>
        </authorList>
    </citation>
    <scope>NUCLEOTIDE SEQUENCE</scope>
</reference>
<reference evidence="1" key="1">
    <citation type="submission" date="2014-11" db="EMBL/GenBank/DDBJ databases">
        <authorList>
            <person name="Amaro Gonzalez C."/>
        </authorList>
    </citation>
    <scope>NUCLEOTIDE SEQUENCE</scope>
</reference>
<evidence type="ECO:0000313" key="1">
    <source>
        <dbReference type="EMBL" id="JAH92610.1"/>
    </source>
</evidence>
<dbReference type="AlphaFoldDB" id="A0A0E9WST4"/>
<dbReference type="EMBL" id="GBXM01015967">
    <property type="protein sequence ID" value="JAH92610.1"/>
    <property type="molecule type" value="Transcribed_RNA"/>
</dbReference>
<accession>A0A0E9WST4</accession>
<protein>
    <submittedName>
        <fullName evidence="1">Uncharacterized protein</fullName>
    </submittedName>
</protein>
<organism evidence="1">
    <name type="scientific">Anguilla anguilla</name>
    <name type="common">European freshwater eel</name>
    <name type="synonym">Muraena anguilla</name>
    <dbReference type="NCBI Taxonomy" id="7936"/>
    <lineage>
        <taxon>Eukaryota</taxon>
        <taxon>Metazoa</taxon>
        <taxon>Chordata</taxon>
        <taxon>Craniata</taxon>
        <taxon>Vertebrata</taxon>
        <taxon>Euteleostomi</taxon>
        <taxon>Actinopterygii</taxon>
        <taxon>Neopterygii</taxon>
        <taxon>Teleostei</taxon>
        <taxon>Anguilliformes</taxon>
        <taxon>Anguillidae</taxon>
        <taxon>Anguilla</taxon>
    </lineage>
</organism>
<name>A0A0E9WST4_ANGAN</name>
<proteinExistence type="predicted"/>
<sequence>MMTKLGKQHKSGRFAWKMNKRMSFNLFSCMSSCIQHTSHICCGFLCSYTFWSTLW</sequence>